<reference evidence="1 2" key="1">
    <citation type="submission" date="2010-02" db="EMBL/GenBank/DDBJ databases">
        <authorList>
            <person name="Weinstock G."/>
            <person name="Sodergren E."/>
            <person name="Clifton S."/>
            <person name="Fulton L."/>
            <person name="Fulton B."/>
            <person name="Courtney L."/>
            <person name="Fronick C."/>
            <person name="Harrison M."/>
            <person name="Strong C."/>
            <person name="Farmer C."/>
            <person name="Delahaunty K."/>
            <person name="Markovic C."/>
            <person name="Hall O."/>
            <person name="Minx P."/>
            <person name="Tomlinson C."/>
            <person name="Mitreva M."/>
            <person name="Nelson J."/>
            <person name="Hou S."/>
            <person name="Wollam A."/>
            <person name="Pepin K.H."/>
            <person name="Johnson M."/>
            <person name="Bhonagiri V."/>
            <person name="Zhang X."/>
            <person name="Suruliraj S."/>
            <person name="Warren W."/>
            <person name="Chinwalla A."/>
            <person name="Mardis E.R."/>
            <person name="Wilson R.K."/>
        </authorList>
    </citation>
    <scope>NUCLEOTIDE SEQUENCE [LARGE SCALE GENOMIC DNA]</scope>
    <source>
        <strain evidence="1 2">ATCC 29220</strain>
    </source>
</reference>
<dbReference type="RefSeq" id="WP_006688390.1">
    <property type="nucleotide sequence ID" value="NZ_GG730306.1"/>
</dbReference>
<dbReference type="AlphaFoldDB" id="D4BL35"/>
<name>D4BL35_9ENTR</name>
<dbReference type="InterPro" id="IPR004959">
    <property type="entry name" value="Bac_effector_IpgB-like"/>
</dbReference>
<sequence>MMNILCFSIFNGQIKMITYGYNQFSTHGKSNTSQDYSAKNISNNMSLEIRAYAPKPHFANLFREKELIFQHEGKIRIFDIGRISRETKTLIEKQGGMLAWRGQEATTFVSALINKQIDDVCTQFGKGIPSHRKAELFKHLEGIAKREHITDKLDVNGANSSVKHCVMSNRYLIKQLRKLERNFPDDKNKINTKIIDKCAREIACDMLNISDKNLRSIENQAREMAHKILTAGG</sequence>
<gene>
    <name evidence="1" type="ORF">CIT292_11275</name>
</gene>
<dbReference type="EMBL" id="ABWL02000042">
    <property type="protein sequence ID" value="EFE05354.1"/>
    <property type="molecule type" value="Genomic_DNA"/>
</dbReference>
<dbReference type="Gene3D" id="1.10.4120.20">
    <property type="match status" value="1"/>
</dbReference>
<dbReference type="Proteomes" id="UP000003880">
    <property type="component" value="Unassembled WGS sequence"/>
</dbReference>
<accession>D4BL35</accession>
<protein>
    <submittedName>
        <fullName evidence="1">IpaB/EvcA family protein</fullName>
    </submittedName>
</protein>
<comment type="caution">
    <text evidence="1">The sequence shown here is derived from an EMBL/GenBank/DDBJ whole genome shotgun (WGS) entry which is preliminary data.</text>
</comment>
<dbReference type="HOGENOM" id="CLU_1188263_0_0_6"/>
<dbReference type="Pfam" id="PF03278">
    <property type="entry name" value="IpaB_EvcA"/>
    <property type="match status" value="1"/>
</dbReference>
<proteinExistence type="predicted"/>
<evidence type="ECO:0000313" key="1">
    <source>
        <dbReference type="EMBL" id="EFE05354.1"/>
    </source>
</evidence>
<organism evidence="1 2">
    <name type="scientific">Citrobacter youngae ATCC 29220</name>
    <dbReference type="NCBI Taxonomy" id="500640"/>
    <lineage>
        <taxon>Bacteria</taxon>
        <taxon>Pseudomonadati</taxon>
        <taxon>Pseudomonadota</taxon>
        <taxon>Gammaproteobacteria</taxon>
        <taxon>Enterobacterales</taxon>
        <taxon>Enterobacteriaceae</taxon>
        <taxon>Citrobacter</taxon>
        <taxon>Citrobacter freundii complex</taxon>
    </lineage>
</organism>
<evidence type="ECO:0000313" key="2">
    <source>
        <dbReference type="Proteomes" id="UP000003880"/>
    </source>
</evidence>